<accession>A0A1I5WYH9</accession>
<sequence>MFWLGVCFAMLTIPQDSSGKNGNSKKTRIFSDLSIRMAPQKNAKSYISLDLSSPFSDESGSQQNTTRETSSEDDFEMNEENFMLSKVIWGNAESVLNSLYKESHYNTVISLFTPPPQV</sequence>
<evidence type="ECO:0000313" key="2">
    <source>
        <dbReference type="EMBL" id="SFQ24815.1"/>
    </source>
</evidence>
<reference evidence="2 3" key="1">
    <citation type="submission" date="2016-10" db="EMBL/GenBank/DDBJ databases">
        <authorList>
            <person name="de Groot N.N."/>
        </authorList>
    </citation>
    <scope>NUCLEOTIDE SEQUENCE [LARGE SCALE GENOMIC DNA]</scope>
    <source>
        <strain evidence="3">E92,LMG 26720,CCM 7988</strain>
    </source>
</reference>
<organism evidence="2 3">
    <name type="scientific">Pseudarcicella hirudinis</name>
    <dbReference type="NCBI Taxonomy" id="1079859"/>
    <lineage>
        <taxon>Bacteria</taxon>
        <taxon>Pseudomonadati</taxon>
        <taxon>Bacteroidota</taxon>
        <taxon>Cytophagia</taxon>
        <taxon>Cytophagales</taxon>
        <taxon>Flectobacillaceae</taxon>
        <taxon>Pseudarcicella</taxon>
    </lineage>
</organism>
<dbReference type="EMBL" id="FOXH01000013">
    <property type="protein sequence ID" value="SFQ24815.1"/>
    <property type="molecule type" value="Genomic_DNA"/>
</dbReference>
<evidence type="ECO:0000256" key="1">
    <source>
        <dbReference type="SAM" id="MobiDB-lite"/>
    </source>
</evidence>
<dbReference type="STRING" id="1079859.SAMN04515674_11318"/>
<feature type="region of interest" description="Disordered" evidence="1">
    <location>
        <begin position="51"/>
        <end position="76"/>
    </location>
</feature>
<name>A0A1I5WYH9_9BACT</name>
<gene>
    <name evidence="2" type="ORF">SAMN04515674_11318</name>
</gene>
<dbReference type="Proteomes" id="UP000199306">
    <property type="component" value="Unassembled WGS sequence"/>
</dbReference>
<protein>
    <submittedName>
        <fullName evidence="2">Uncharacterized protein</fullName>
    </submittedName>
</protein>
<feature type="compositionally biased region" description="Polar residues" evidence="1">
    <location>
        <begin position="51"/>
        <end position="68"/>
    </location>
</feature>
<keyword evidence="3" id="KW-1185">Reference proteome</keyword>
<evidence type="ECO:0000313" key="3">
    <source>
        <dbReference type="Proteomes" id="UP000199306"/>
    </source>
</evidence>
<dbReference type="AlphaFoldDB" id="A0A1I5WYH9"/>
<proteinExistence type="predicted"/>